<dbReference type="CDD" id="cd00009">
    <property type="entry name" value="AAA"/>
    <property type="match status" value="1"/>
</dbReference>
<evidence type="ECO:0000259" key="2">
    <source>
        <dbReference type="Pfam" id="PF17866"/>
    </source>
</evidence>
<dbReference type="SUPFAM" id="SSF52540">
    <property type="entry name" value="P-loop containing nucleoside triphosphate hydrolases"/>
    <property type="match status" value="1"/>
</dbReference>
<dbReference type="Proteomes" id="UP000002640">
    <property type="component" value="Unassembled WGS sequence"/>
</dbReference>
<gene>
    <name evidence="3" type="ORF">PHYSODRAFT_307830</name>
</gene>
<dbReference type="AlphaFoldDB" id="G5AG93"/>
<evidence type="ECO:0000313" key="3">
    <source>
        <dbReference type="EMBL" id="EGZ05605.1"/>
    </source>
</evidence>
<dbReference type="GO" id="GO:0005524">
    <property type="term" value="F:ATP binding"/>
    <property type="evidence" value="ECO:0007669"/>
    <property type="project" value="InterPro"/>
</dbReference>
<dbReference type="GeneID" id="20642956"/>
<sequence length="317" mass="34898">MTQQLSQLRMQPHFGNAGAAERLLERAIGNAIGRPSGSGRTTLTLEDVHQRDSTQNILEDLDHLYRVDNLKELLTHLHYGRLVAERDNLSMPEVGHFVFRGSPGTGKTTVGRVMATILHNMGAVGTSKLVETSGRGLSGACWTKLMVVLFIDEAYGLGKGPFGEEALETLVEAMTKPKYRGCAIIIAGYPREIDAMFDLNGGLKSRFTRYVNFQDWTEADAVSFIRDNARKNNLLLSPEAELILTTAFSKRKTFEGFANGRDADTMLKQLVECRAQRVVPSGELERTIIADDATEASQTMIVAPSSCCSDIHSVLYV</sequence>
<dbReference type="Gene3D" id="3.40.50.300">
    <property type="entry name" value="P-loop containing nucleotide triphosphate hydrolases"/>
    <property type="match status" value="1"/>
</dbReference>
<protein>
    <submittedName>
        <fullName evidence="3">Uncharacterized protein</fullName>
    </submittedName>
</protein>
<dbReference type="GO" id="GO:0016887">
    <property type="term" value="F:ATP hydrolysis activity"/>
    <property type="evidence" value="ECO:0007669"/>
    <property type="project" value="InterPro"/>
</dbReference>
<keyword evidence="4" id="KW-1185">Reference proteome</keyword>
<dbReference type="PANTHER" id="PTHR43392:SF2">
    <property type="entry name" value="AAA-TYPE ATPASE FAMILY PROTEIN _ ANKYRIN REPEAT FAMILY PROTEIN"/>
    <property type="match status" value="1"/>
</dbReference>
<proteinExistence type="predicted"/>
<dbReference type="EMBL" id="JH159166">
    <property type="protein sequence ID" value="EGZ05605.1"/>
    <property type="molecule type" value="Genomic_DNA"/>
</dbReference>
<dbReference type="KEGG" id="psoj:PHYSODRAFT_307830"/>
<name>G5AG93_PHYSP</name>
<dbReference type="InterPro" id="IPR050773">
    <property type="entry name" value="CbxX/CfxQ_RuBisCO_ESX"/>
</dbReference>
<dbReference type="SMR" id="G5AG93"/>
<reference evidence="3 4" key="1">
    <citation type="journal article" date="2006" name="Science">
        <title>Phytophthora genome sequences uncover evolutionary origins and mechanisms of pathogenesis.</title>
        <authorList>
            <person name="Tyler B.M."/>
            <person name="Tripathy S."/>
            <person name="Zhang X."/>
            <person name="Dehal P."/>
            <person name="Jiang R.H."/>
            <person name="Aerts A."/>
            <person name="Arredondo F.D."/>
            <person name="Baxter L."/>
            <person name="Bensasson D."/>
            <person name="Beynon J.L."/>
            <person name="Chapman J."/>
            <person name="Damasceno C.M."/>
            <person name="Dorrance A.E."/>
            <person name="Dou D."/>
            <person name="Dickerman A.W."/>
            <person name="Dubchak I.L."/>
            <person name="Garbelotto M."/>
            <person name="Gijzen M."/>
            <person name="Gordon S.G."/>
            <person name="Govers F."/>
            <person name="Grunwald N.J."/>
            <person name="Huang W."/>
            <person name="Ivors K.L."/>
            <person name="Jones R.W."/>
            <person name="Kamoun S."/>
            <person name="Krampis K."/>
            <person name="Lamour K.H."/>
            <person name="Lee M.K."/>
            <person name="McDonald W.H."/>
            <person name="Medina M."/>
            <person name="Meijer H.J."/>
            <person name="Nordberg E.K."/>
            <person name="Maclean D.J."/>
            <person name="Ospina-Giraldo M.D."/>
            <person name="Morris P.F."/>
            <person name="Phuntumart V."/>
            <person name="Putnam N.H."/>
            <person name="Rash S."/>
            <person name="Rose J.K."/>
            <person name="Sakihama Y."/>
            <person name="Salamov A.A."/>
            <person name="Savidor A."/>
            <person name="Scheuring C.F."/>
            <person name="Smith B.M."/>
            <person name="Sobral B.W."/>
            <person name="Terry A."/>
            <person name="Torto-Alalibo T.A."/>
            <person name="Win J."/>
            <person name="Xu Z."/>
            <person name="Zhang H."/>
            <person name="Grigoriev I.V."/>
            <person name="Rokhsar D.S."/>
            <person name="Boore J.L."/>
        </authorList>
    </citation>
    <scope>NUCLEOTIDE SEQUENCE [LARGE SCALE GENOMIC DNA]</scope>
    <source>
        <strain evidence="3 4">P6497</strain>
    </source>
</reference>
<dbReference type="Pfam" id="PF17866">
    <property type="entry name" value="AAA_lid_6"/>
    <property type="match status" value="1"/>
</dbReference>
<evidence type="ECO:0000259" key="1">
    <source>
        <dbReference type="Pfam" id="PF00004"/>
    </source>
</evidence>
<feature type="domain" description="ATPase AAA-type core" evidence="1">
    <location>
        <begin position="99"/>
        <end position="211"/>
    </location>
</feature>
<dbReference type="InParanoid" id="G5AG93"/>
<dbReference type="STRING" id="1094619.G5AG93"/>
<dbReference type="InterPro" id="IPR027417">
    <property type="entry name" value="P-loop_NTPase"/>
</dbReference>
<dbReference type="InterPro" id="IPR041627">
    <property type="entry name" value="AAA_lid_6"/>
</dbReference>
<feature type="domain" description="CbbX AAA lid" evidence="2">
    <location>
        <begin position="238"/>
        <end position="286"/>
    </location>
</feature>
<dbReference type="Gene3D" id="1.10.8.60">
    <property type="match status" value="1"/>
</dbReference>
<dbReference type="PANTHER" id="PTHR43392">
    <property type="entry name" value="AAA-TYPE ATPASE FAMILY PROTEIN / ANKYRIN REPEAT FAMILY PROTEIN"/>
    <property type="match status" value="1"/>
</dbReference>
<dbReference type="InterPro" id="IPR003959">
    <property type="entry name" value="ATPase_AAA_core"/>
</dbReference>
<organism evidence="3 4">
    <name type="scientific">Phytophthora sojae (strain P6497)</name>
    <name type="common">Soybean stem and root rot agent</name>
    <name type="synonym">Phytophthora megasperma f. sp. glycines</name>
    <dbReference type="NCBI Taxonomy" id="1094619"/>
    <lineage>
        <taxon>Eukaryota</taxon>
        <taxon>Sar</taxon>
        <taxon>Stramenopiles</taxon>
        <taxon>Oomycota</taxon>
        <taxon>Peronosporomycetes</taxon>
        <taxon>Peronosporales</taxon>
        <taxon>Peronosporaceae</taxon>
        <taxon>Phytophthora</taxon>
    </lineage>
</organism>
<dbReference type="Pfam" id="PF00004">
    <property type="entry name" value="AAA"/>
    <property type="match status" value="1"/>
</dbReference>
<dbReference type="RefSeq" id="XP_009539136.1">
    <property type="nucleotide sequence ID" value="XM_009540841.1"/>
</dbReference>
<evidence type="ECO:0000313" key="4">
    <source>
        <dbReference type="Proteomes" id="UP000002640"/>
    </source>
</evidence>
<accession>G5AG93</accession>